<evidence type="ECO:0000313" key="7">
    <source>
        <dbReference type="Proteomes" id="UP001165092"/>
    </source>
</evidence>
<organism evidence="6 7">
    <name type="scientific">Nocardiopsis ansamitocini</name>
    <dbReference type="NCBI Taxonomy" id="1670832"/>
    <lineage>
        <taxon>Bacteria</taxon>
        <taxon>Bacillati</taxon>
        <taxon>Actinomycetota</taxon>
        <taxon>Actinomycetes</taxon>
        <taxon>Streptosporangiales</taxon>
        <taxon>Nocardiopsidaceae</taxon>
        <taxon>Nocardiopsis</taxon>
    </lineage>
</organism>
<keyword evidence="1" id="KW-0805">Transcription regulation</keyword>
<feature type="compositionally biased region" description="Polar residues" evidence="4">
    <location>
        <begin position="233"/>
        <end position="252"/>
    </location>
</feature>
<feature type="domain" description="HTH araC/xylS-type" evidence="5">
    <location>
        <begin position="132"/>
        <end position="229"/>
    </location>
</feature>
<dbReference type="SMART" id="SM00342">
    <property type="entry name" value="HTH_ARAC"/>
    <property type="match status" value="1"/>
</dbReference>
<dbReference type="InterPro" id="IPR046532">
    <property type="entry name" value="DUF6597"/>
</dbReference>
<feature type="region of interest" description="Disordered" evidence="4">
    <location>
        <begin position="229"/>
        <end position="252"/>
    </location>
</feature>
<evidence type="ECO:0000256" key="2">
    <source>
        <dbReference type="ARBA" id="ARBA00023125"/>
    </source>
</evidence>
<reference evidence="6" key="1">
    <citation type="submission" date="2023-02" db="EMBL/GenBank/DDBJ databases">
        <title>Nocardiopsis ansamitocini NBRC 112285.</title>
        <authorList>
            <person name="Ichikawa N."/>
            <person name="Sato H."/>
            <person name="Tonouchi N."/>
        </authorList>
    </citation>
    <scope>NUCLEOTIDE SEQUENCE</scope>
    <source>
        <strain evidence="6">NBRC 112285</strain>
    </source>
</reference>
<evidence type="ECO:0000313" key="6">
    <source>
        <dbReference type="EMBL" id="GLU49815.1"/>
    </source>
</evidence>
<accession>A0A9W6P9V5</accession>
<dbReference type="PROSITE" id="PS01124">
    <property type="entry name" value="HTH_ARAC_FAMILY_2"/>
    <property type="match status" value="1"/>
</dbReference>
<gene>
    <name evidence="6" type="ORF">Nans01_41660</name>
</gene>
<keyword evidence="2" id="KW-0238">DNA-binding</keyword>
<comment type="caution">
    <text evidence="6">The sequence shown here is derived from an EMBL/GenBank/DDBJ whole genome shotgun (WGS) entry which is preliminary data.</text>
</comment>
<evidence type="ECO:0000256" key="4">
    <source>
        <dbReference type="SAM" id="MobiDB-lite"/>
    </source>
</evidence>
<protein>
    <submittedName>
        <fullName evidence="6">AraC family transcriptional regulator</fullName>
    </submittedName>
</protein>
<dbReference type="Proteomes" id="UP001165092">
    <property type="component" value="Unassembled WGS sequence"/>
</dbReference>
<evidence type="ECO:0000256" key="1">
    <source>
        <dbReference type="ARBA" id="ARBA00023015"/>
    </source>
</evidence>
<evidence type="ECO:0000256" key="3">
    <source>
        <dbReference type="ARBA" id="ARBA00023163"/>
    </source>
</evidence>
<dbReference type="PANTHER" id="PTHR46796:SF15">
    <property type="entry name" value="BLL1074 PROTEIN"/>
    <property type="match status" value="1"/>
</dbReference>
<name>A0A9W6P9V5_9ACTN</name>
<keyword evidence="7" id="KW-1185">Reference proteome</keyword>
<dbReference type="GO" id="GO:0003700">
    <property type="term" value="F:DNA-binding transcription factor activity"/>
    <property type="evidence" value="ECO:0007669"/>
    <property type="project" value="InterPro"/>
</dbReference>
<dbReference type="RefSeq" id="WP_285761354.1">
    <property type="nucleotide sequence ID" value="NZ_BSQG01000009.1"/>
</dbReference>
<proteinExistence type="predicted"/>
<evidence type="ECO:0000259" key="5">
    <source>
        <dbReference type="PROSITE" id="PS01124"/>
    </source>
</evidence>
<sequence>MYRERPSALPGAVLWWSRDLAGDTERRVLPDGCVDLIWVDGALLVAGPDTVAKLYPGRPDASYNGVRFTPGAGPVLLGVRAADLRDLRVPLTDLWPSARVRRLEEQIAEATEQGAALETLTVELWRTRGAPDPRTRSVLALLASGTPVATTAEEVGLGARQLHRHCLDVFGYGPKTLARILRMNRALDLGRSGTPAAEAAAVTGYADQAHLSREVRALAGAPLGVLLRGRPDQSGSVANRSTTVPSGSSTTA</sequence>
<dbReference type="Pfam" id="PF20240">
    <property type="entry name" value="DUF6597"/>
    <property type="match status" value="1"/>
</dbReference>
<dbReference type="AlphaFoldDB" id="A0A9W6P9V5"/>
<dbReference type="InterPro" id="IPR018060">
    <property type="entry name" value="HTH_AraC"/>
</dbReference>
<dbReference type="Gene3D" id="1.10.10.60">
    <property type="entry name" value="Homeodomain-like"/>
    <property type="match status" value="1"/>
</dbReference>
<dbReference type="GO" id="GO:0043565">
    <property type="term" value="F:sequence-specific DNA binding"/>
    <property type="evidence" value="ECO:0007669"/>
    <property type="project" value="InterPro"/>
</dbReference>
<dbReference type="EMBL" id="BSQG01000009">
    <property type="protein sequence ID" value="GLU49815.1"/>
    <property type="molecule type" value="Genomic_DNA"/>
</dbReference>
<dbReference type="InterPro" id="IPR050204">
    <property type="entry name" value="AraC_XylS_family_regulators"/>
</dbReference>
<dbReference type="Pfam" id="PF12833">
    <property type="entry name" value="HTH_18"/>
    <property type="match status" value="1"/>
</dbReference>
<keyword evidence="3" id="KW-0804">Transcription</keyword>
<dbReference type="PANTHER" id="PTHR46796">
    <property type="entry name" value="HTH-TYPE TRANSCRIPTIONAL ACTIVATOR RHAS-RELATED"/>
    <property type="match status" value="1"/>
</dbReference>